<evidence type="ECO:0000313" key="3">
    <source>
        <dbReference type="Proteomes" id="UP001595947"/>
    </source>
</evidence>
<gene>
    <name evidence="2" type="ORF">ACFPBZ_27745</name>
</gene>
<keyword evidence="3" id="KW-1185">Reference proteome</keyword>
<accession>A0ABV9YX33</accession>
<evidence type="ECO:0008006" key="4">
    <source>
        <dbReference type="Google" id="ProtNLM"/>
    </source>
</evidence>
<name>A0ABV9YX33_9PSEU</name>
<organism evidence="2 3">
    <name type="scientific">Actinomycetospora atypica</name>
    <dbReference type="NCBI Taxonomy" id="1290095"/>
    <lineage>
        <taxon>Bacteria</taxon>
        <taxon>Bacillati</taxon>
        <taxon>Actinomycetota</taxon>
        <taxon>Actinomycetes</taxon>
        <taxon>Pseudonocardiales</taxon>
        <taxon>Pseudonocardiaceae</taxon>
        <taxon>Actinomycetospora</taxon>
    </lineage>
</organism>
<proteinExistence type="predicted"/>
<evidence type="ECO:0000256" key="1">
    <source>
        <dbReference type="SAM" id="MobiDB-lite"/>
    </source>
</evidence>
<dbReference type="InterPro" id="IPR036513">
    <property type="entry name" value="STAS_dom_sf"/>
</dbReference>
<protein>
    <recommendedName>
        <fullName evidence="4">STAS domain-containing protein</fullName>
    </recommendedName>
</protein>
<dbReference type="Proteomes" id="UP001595947">
    <property type="component" value="Unassembled WGS sequence"/>
</dbReference>
<dbReference type="EMBL" id="JBHSIV010000055">
    <property type="protein sequence ID" value="MFC5066033.1"/>
    <property type="molecule type" value="Genomic_DNA"/>
</dbReference>
<dbReference type="SUPFAM" id="SSF52091">
    <property type="entry name" value="SpoIIaa-like"/>
    <property type="match status" value="1"/>
</dbReference>
<dbReference type="Gene3D" id="3.30.750.24">
    <property type="entry name" value="STAS domain"/>
    <property type="match status" value="1"/>
</dbReference>
<comment type="caution">
    <text evidence="2">The sequence shown here is derived from an EMBL/GenBank/DDBJ whole genome shotgun (WGS) entry which is preliminary data.</text>
</comment>
<dbReference type="RefSeq" id="WP_378039350.1">
    <property type="nucleotide sequence ID" value="NZ_JBHSIV010000055.1"/>
</dbReference>
<sequence>MDIDDDQLDQRPSGDDPGSGPARPTVSVTDSPTGARVISTGPTLDAAGAAELLREFSALLARSAHPLVVDLTAVRAVEPRAASGALRHLAYEAGDADVDLRVVRDPDAHEVARAVFGDESLFEVYPTLDAALWRPAGRVAGTGRSRPGIG</sequence>
<reference evidence="3" key="1">
    <citation type="journal article" date="2019" name="Int. J. Syst. Evol. Microbiol.">
        <title>The Global Catalogue of Microorganisms (GCM) 10K type strain sequencing project: providing services to taxonomists for standard genome sequencing and annotation.</title>
        <authorList>
            <consortium name="The Broad Institute Genomics Platform"/>
            <consortium name="The Broad Institute Genome Sequencing Center for Infectious Disease"/>
            <person name="Wu L."/>
            <person name="Ma J."/>
        </authorList>
    </citation>
    <scope>NUCLEOTIDE SEQUENCE [LARGE SCALE GENOMIC DNA]</scope>
    <source>
        <strain evidence="3">CGMCC 4.7093</strain>
    </source>
</reference>
<feature type="region of interest" description="Disordered" evidence="1">
    <location>
        <begin position="1"/>
        <end position="40"/>
    </location>
</feature>
<evidence type="ECO:0000313" key="2">
    <source>
        <dbReference type="EMBL" id="MFC5066033.1"/>
    </source>
</evidence>